<dbReference type="EMBL" id="FYEK01000075">
    <property type="protein sequence ID" value="SNB75243.1"/>
    <property type="molecule type" value="Genomic_DNA"/>
</dbReference>
<evidence type="ECO:0000313" key="2">
    <source>
        <dbReference type="EMBL" id="SNB75243.1"/>
    </source>
</evidence>
<name>A0A212RRK8_9CHLR</name>
<accession>A0A212RRK8</accession>
<dbReference type="PANTHER" id="PTHR35400">
    <property type="entry name" value="SLR1083 PROTEIN"/>
    <property type="match status" value="1"/>
</dbReference>
<dbReference type="RefSeq" id="WP_088572400.1">
    <property type="nucleotide sequence ID" value="NZ_FYEK01000075.1"/>
</dbReference>
<dbReference type="Proteomes" id="UP000197025">
    <property type="component" value="Unassembled WGS sequence"/>
</dbReference>
<protein>
    <submittedName>
        <fullName evidence="2">Endonuclease, Uma2 family (Restriction endonuclease fold)</fullName>
    </submittedName>
</protein>
<proteinExistence type="predicted"/>
<gene>
    <name evidence="2" type="ORF">SAMN02746019_00018820</name>
</gene>
<organism evidence="2 3">
    <name type="scientific">Thermoflexus hugenholtzii JAD2</name>
    <dbReference type="NCBI Taxonomy" id="877466"/>
    <lineage>
        <taxon>Bacteria</taxon>
        <taxon>Bacillati</taxon>
        <taxon>Chloroflexota</taxon>
        <taxon>Thermoflexia</taxon>
        <taxon>Thermoflexales</taxon>
        <taxon>Thermoflexaceae</taxon>
        <taxon>Thermoflexus</taxon>
    </lineage>
</organism>
<sequence>MDVRVERRLFTVEEYHRMAEAGILSEDDRVELIEGEIVEMSPIGSRHAGCVNRISHWFSQRVGRRAIVSVQNPIRLGRRSEPQPDVALLRPREDFYASEHPGAEDVLLIVEVAEHSAGYDRGVKVPLYARYGVVEVWVVDLLRGVVEVYRGPEGEGYREVRVVGRGEAIAPLQLPDLHVPVDQILGETS</sequence>
<dbReference type="InParanoid" id="A0A212RRK8"/>
<reference evidence="3" key="1">
    <citation type="submission" date="2017-06" db="EMBL/GenBank/DDBJ databases">
        <authorList>
            <person name="Varghese N."/>
            <person name="Submissions S."/>
        </authorList>
    </citation>
    <scope>NUCLEOTIDE SEQUENCE [LARGE SCALE GENOMIC DNA]</scope>
    <source>
        <strain evidence="3">JAD2</strain>
    </source>
</reference>
<keyword evidence="3" id="KW-1185">Reference proteome</keyword>
<dbReference type="OrthoDB" id="196625at2"/>
<keyword evidence="2" id="KW-0378">Hydrolase</keyword>
<dbReference type="Gene3D" id="3.90.1570.10">
    <property type="entry name" value="tt1808, chain A"/>
    <property type="match status" value="1"/>
</dbReference>
<dbReference type="InterPro" id="IPR012296">
    <property type="entry name" value="Nuclease_put_TT1808"/>
</dbReference>
<dbReference type="InterPro" id="IPR011335">
    <property type="entry name" value="Restrct_endonuc-II-like"/>
</dbReference>
<dbReference type="CDD" id="cd06260">
    <property type="entry name" value="DUF820-like"/>
    <property type="match status" value="1"/>
</dbReference>
<evidence type="ECO:0000259" key="1">
    <source>
        <dbReference type="Pfam" id="PF05685"/>
    </source>
</evidence>
<evidence type="ECO:0000313" key="3">
    <source>
        <dbReference type="Proteomes" id="UP000197025"/>
    </source>
</evidence>
<keyword evidence="2" id="KW-0540">Nuclease</keyword>
<dbReference type="PANTHER" id="PTHR35400:SF1">
    <property type="entry name" value="SLR1083 PROTEIN"/>
    <property type="match status" value="1"/>
</dbReference>
<dbReference type="SUPFAM" id="SSF52980">
    <property type="entry name" value="Restriction endonuclease-like"/>
    <property type="match status" value="1"/>
</dbReference>
<dbReference type="GO" id="GO:0004519">
    <property type="term" value="F:endonuclease activity"/>
    <property type="evidence" value="ECO:0007669"/>
    <property type="project" value="UniProtKB-KW"/>
</dbReference>
<dbReference type="Pfam" id="PF05685">
    <property type="entry name" value="Uma2"/>
    <property type="match status" value="1"/>
</dbReference>
<dbReference type="InterPro" id="IPR008538">
    <property type="entry name" value="Uma2"/>
</dbReference>
<dbReference type="AlphaFoldDB" id="A0A212RRK8"/>
<feature type="domain" description="Putative restriction endonuclease" evidence="1">
    <location>
        <begin position="12"/>
        <end position="181"/>
    </location>
</feature>
<keyword evidence="2" id="KW-0255">Endonuclease</keyword>